<sequence length="279" mass="31563">MAGLELCNKGKPDLNLYFYEPSDEIKFQFAESLGSDDDAIVSCMEKVMNDLILLQLFMRNDDDVSQYCFNGNNDDNNNRKEQNQSLQDISSKISMSNLFHLLHHAENLDDGIIMEEVIKEVWKVHPNPTLRHKLDEGVTQLLGGKTRDALDIFTSLLQEEGGGGGGDATYAEAWNKKSTCHYMLGENEKSMEAALKVLEFQPQHFQAKNGIGLIQYENQEYELAVESFRGALKDDPWSPVSTRLSACLDQVEMKRLKKKEEEVEEEGAAEGSAPYERNK</sequence>
<dbReference type="Gene3D" id="1.25.40.10">
    <property type="entry name" value="Tetratricopeptide repeat domain"/>
    <property type="match status" value="1"/>
</dbReference>
<evidence type="ECO:0000256" key="2">
    <source>
        <dbReference type="SAM" id="MobiDB-lite"/>
    </source>
</evidence>
<dbReference type="InterPro" id="IPR011990">
    <property type="entry name" value="TPR-like_helical_dom_sf"/>
</dbReference>
<dbReference type="EMBL" id="HBNS01026191">
    <property type="protein sequence ID" value="CAE4618163.1"/>
    <property type="molecule type" value="Transcribed_RNA"/>
</dbReference>
<dbReference type="InterPro" id="IPR019734">
    <property type="entry name" value="TPR_rpt"/>
</dbReference>
<evidence type="ECO:0000313" key="4">
    <source>
        <dbReference type="EMBL" id="CAE4618163.1"/>
    </source>
</evidence>
<reference evidence="4" key="1">
    <citation type="submission" date="2021-01" db="EMBL/GenBank/DDBJ databases">
        <authorList>
            <person name="Corre E."/>
            <person name="Pelletier E."/>
            <person name="Niang G."/>
            <person name="Scheremetjew M."/>
            <person name="Finn R."/>
            <person name="Kale V."/>
            <person name="Holt S."/>
            <person name="Cochrane G."/>
            <person name="Meng A."/>
            <person name="Brown T."/>
            <person name="Cohen L."/>
        </authorList>
    </citation>
    <scope>NUCLEOTIDE SEQUENCE</scope>
    <source>
        <strain evidence="4">GSO104</strain>
    </source>
</reference>
<dbReference type="AlphaFoldDB" id="A0A6V2HAH3"/>
<dbReference type="SUPFAM" id="SSF48452">
    <property type="entry name" value="TPR-like"/>
    <property type="match status" value="1"/>
</dbReference>
<feature type="repeat" description="TPR" evidence="1">
    <location>
        <begin position="205"/>
        <end position="238"/>
    </location>
</feature>
<protein>
    <submittedName>
        <fullName evidence="4">Uncharacterized protein</fullName>
    </submittedName>
</protein>
<evidence type="ECO:0000256" key="1">
    <source>
        <dbReference type="PROSITE-ProRule" id="PRU00339"/>
    </source>
</evidence>
<accession>A0A6V2HAH3</accession>
<name>A0A6V2HAH3_9STRA</name>
<proteinExistence type="predicted"/>
<organism evidence="4">
    <name type="scientific">Ditylum brightwellii</name>
    <dbReference type="NCBI Taxonomy" id="49249"/>
    <lineage>
        <taxon>Eukaryota</taxon>
        <taxon>Sar</taxon>
        <taxon>Stramenopiles</taxon>
        <taxon>Ochrophyta</taxon>
        <taxon>Bacillariophyta</taxon>
        <taxon>Mediophyceae</taxon>
        <taxon>Lithodesmiophycidae</taxon>
        <taxon>Lithodesmiales</taxon>
        <taxon>Lithodesmiaceae</taxon>
        <taxon>Ditylum</taxon>
    </lineage>
</organism>
<dbReference type="EMBL" id="HBNS01026189">
    <property type="protein sequence ID" value="CAE4618162.1"/>
    <property type="molecule type" value="Transcribed_RNA"/>
</dbReference>
<dbReference type="SMART" id="SM00028">
    <property type="entry name" value="TPR"/>
    <property type="match status" value="2"/>
</dbReference>
<feature type="region of interest" description="Disordered" evidence="2">
    <location>
        <begin position="256"/>
        <end position="279"/>
    </location>
</feature>
<gene>
    <name evidence="3" type="ORF">DBRI00130_LOCUS20646</name>
    <name evidence="4" type="ORF">DBRI00130_LOCUS20647</name>
</gene>
<dbReference type="PROSITE" id="PS50005">
    <property type="entry name" value="TPR"/>
    <property type="match status" value="1"/>
</dbReference>
<keyword evidence="1" id="KW-0802">TPR repeat</keyword>
<evidence type="ECO:0000313" key="3">
    <source>
        <dbReference type="EMBL" id="CAE4618162.1"/>
    </source>
</evidence>